<reference evidence="2 3" key="1">
    <citation type="submission" date="2019-04" db="EMBL/GenBank/DDBJ databases">
        <title>Streptomyces sp. nov. Bv016 isolated from bark of Buahinia variegata.</title>
        <authorList>
            <person name="Kanchanasin P."/>
            <person name="Tanasupawat S."/>
            <person name="Yuki M."/>
            <person name="Kudo T."/>
        </authorList>
    </citation>
    <scope>NUCLEOTIDE SEQUENCE [LARGE SCALE GENOMIC DNA]</scope>
    <source>
        <strain evidence="2 3">JCM 4765</strain>
    </source>
</reference>
<proteinExistence type="predicted"/>
<feature type="compositionally biased region" description="Gly residues" evidence="1">
    <location>
        <begin position="431"/>
        <end position="444"/>
    </location>
</feature>
<keyword evidence="3" id="KW-1185">Reference proteome</keyword>
<dbReference type="Proteomes" id="UP000298513">
    <property type="component" value="Unassembled WGS sequence"/>
</dbReference>
<dbReference type="AlphaFoldDB" id="A0A4Z1DRG5"/>
<accession>A0A4Z1DRG5</accession>
<gene>
    <name evidence="2" type="ORF">E5082_05345</name>
</gene>
<evidence type="ECO:0000256" key="1">
    <source>
        <dbReference type="SAM" id="MobiDB-lite"/>
    </source>
</evidence>
<sequence length="517" mass="53301">MSEYKNRPEPKLVRTDFESMTHEQLAAMLESADMASASLLSVKLSKAATTISEIGDGLMKHVKELEWQGKAGDAFRDWGGHTASATLRLGQYAEAASEWMGAVSQAIAEAKVSMPDVSETTRAKAALADAQKTIDVAKQPGVRNDPDARKAAATAHTDATTAQHHIDATREAAIQQMRKLAGAYEHSAMQVNSLTPPTFAPAAGRGAPDAWWIDDEDTNLSKGTHYAGRSSSDVAGPTVTRGDSRIGAQPAGVHHVAAASAPDGTVRSGRHVPAPSEPVSLNIDSTDTLPRASTPPLTTATSGPALPLREASPGGLPTGLPPTFAGGGRLPHAELPSRAPGMGRLPQVPGLAKPVEGMPRMPRETGIVGGRPVSATGRPTNGIPRGTVIGGENGQGRTPLGRAFSPGSVEGARSAGAMGGSGRRLASETGGVLGGRPGQPGRSGGRPFTSGGSGLVRPSAKGADLAQGSQVGRTGAAARSADSRKPQEQNGKRPDYLVEDEETWARDGRRALPPVVD</sequence>
<protein>
    <submittedName>
        <fullName evidence="2">Uncharacterized protein</fullName>
    </submittedName>
</protein>
<feature type="compositionally biased region" description="Basic and acidic residues" evidence="1">
    <location>
        <begin position="481"/>
        <end position="496"/>
    </location>
</feature>
<dbReference type="GeneID" id="91533330"/>
<name>A0A4Z1DRG5_STRGP</name>
<feature type="region of interest" description="Disordered" evidence="1">
    <location>
        <begin position="262"/>
        <end position="517"/>
    </location>
</feature>
<organism evidence="2 3">
    <name type="scientific">Streptomyces griseoluteus</name>
    <dbReference type="NCBI Taxonomy" id="29306"/>
    <lineage>
        <taxon>Bacteria</taxon>
        <taxon>Bacillati</taxon>
        <taxon>Actinomycetota</taxon>
        <taxon>Actinomycetes</taxon>
        <taxon>Kitasatosporales</taxon>
        <taxon>Streptomycetaceae</taxon>
        <taxon>Streptomyces</taxon>
    </lineage>
</organism>
<feature type="region of interest" description="Disordered" evidence="1">
    <location>
        <begin position="140"/>
        <end position="165"/>
    </location>
</feature>
<feature type="compositionally biased region" description="Low complexity" evidence="1">
    <location>
        <begin position="151"/>
        <end position="163"/>
    </location>
</feature>
<evidence type="ECO:0000313" key="3">
    <source>
        <dbReference type="Proteomes" id="UP000298513"/>
    </source>
</evidence>
<comment type="caution">
    <text evidence="2">The sequence shown here is derived from an EMBL/GenBank/DDBJ whole genome shotgun (WGS) entry which is preliminary data.</text>
</comment>
<dbReference type="RefSeq" id="WP_135790067.1">
    <property type="nucleotide sequence ID" value="NZ_BNBQ01000009.1"/>
</dbReference>
<dbReference type="EMBL" id="SRRU01000001">
    <property type="protein sequence ID" value="TGN87808.1"/>
    <property type="molecule type" value="Genomic_DNA"/>
</dbReference>
<evidence type="ECO:0000313" key="2">
    <source>
        <dbReference type="EMBL" id="TGN87808.1"/>
    </source>
</evidence>